<evidence type="ECO:0000259" key="6">
    <source>
        <dbReference type="Pfam" id="PF00107"/>
    </source>
</evidence>
<comment type="cofactor">
    <cofactor evidence="1 5">
        <name>Zn(2+)</name>
        <dbReference type="ChEBI" id="CHEBI:29105"/>
    </cofactor>
</comment>
<dbReference type="GO" id="GO:0008270">
    <property type="term" value="F:zinc ion binding"/>
    <property type="evidence" value="ECO:0007669"/>
    <property type="project" value="InterPro"/>
</dbReference>
<dbReference type="Gene3D" id="3.40.50.720">
    <property type="entry name" value="NAD(P)-binding Rossmann-like Domain"/>
    <property type="match status" value="1"/>
</dbReference>
<dbReference type="InterPro" id="IPR013149">
    <property type="entry name" value="ADH-like_C"/>
</dbReference>
<feature type="domain" description="Alcohol dehydrogenase-like N-terminal" evidence="7">
    <location>
        <begin position="24"/>
        <end position="131"/>
    </location>
</feature>
<keyword evidence="3 5" id="KW-0862">Zinc</keyword>
<dbReference type="Gene3D" id="3.90.180.10">
    <property type="entry name" value="Medium-chain alcohol dehydrogenases, catalytic domain"/>
    <property type="match status" value="1"/>
</dbReference>
<evidence type="ECO:0000256" key="5">
    <source>
        <dbReference type="RuleBase" id="RU361277"/>
    </source>
</evidence>
<dbReference type="InterPro" id="IPR011032">
    <property type="entry name" value="GroES-like_sf"/>
</dbReference>
<dbReference type="InterPro" id="IPR036291">
    <property type="entry name" value="NAD(P)-bd_dom_sf"/>
</dbReference>
<dbReference type="CDD" id="cd08234">
    <property type="entry name" value="threonine_DH_like"/>
    <property type="match status" value="1"/>
</dbReference>
<dbReference type="Pfam" id="PF00107">
    <property type="entry name" value="ADH_zinc_N"/>
    <property type="match status" value="1"/>
</dbReference>
<dbReference type="EMBL" id="JAERWL010000004">
    <property type="protein sequence ID" value="MBM9475422.1"/>
    <property type="molecule type" value="Genomic_DNA"/>
</dbReference>
<dbReference type="EMBL" id="JAERWL010000005">
    <property type="protein sequence ID" value="MBM9475490.1"/>
    <property type="molecule type" value="Genomic_DNA"/>
</dbReference>
<accession>A0A938YD63</accession>
<dbReference type="InterPro" id="IPR050129">
    <property type="entry name" value="Zn_alcohol_dh"/>
</dbReference>
<evidence type="ECO:0000313" key="9">
    <source>
        <dbReference type="EMBL" id="MBM9475490.1"/>
    </source>
</evidence>
<dbReference type="Pfam" id="PF08240">
    <property type="entry name" value="ADH_N"/>
    <property type="match status" value="1"/>
</dbReference>
<dbReference type="RefSeq" id="WP_205255583.1">
    <property type="nucleotide sequence ID" value="NZ_BAAAPV010000003.1"/>
</dbReference>
<gene>
    <name evidence="8" type="ORF">JL107_03085</name>
    <name evidence="9" type="ORF">JL107_03435</name>
</gene>
<evidence type="ECO:0000256" key="2">
    <source>
        <dbReference type="ARBA" id="ARBA00022723"/>
    </source>
</evidence>
<protein>
    <submittedName>
        <fullName evidence="9">Zinc-dependent alcohol dehydrogenase family protein</fullName>
    </submittedName>
</protein>
<keyword evidence="4" id="KW-0560">Oxidoreductase</keyword>
<evidence type="ECO:0000313" key="8">
    <source>
        <dbReference type="EMBL" id="MBM9475422.1"/>
    </source>
</evidence>
<name>A0A938YD63_9ACTN</name>
<dbReference type="Proteomes" id="UP000663801">
    <property type="component" value="Unassembled WGS sequence"/>
</dbReference>
<organism evidence="9 10">
    <name type="scientific">Nakamurella flavida</name>
    <dbReference type="NCBI Taxonomy" id="363630"/>
    <lineage>
        <taxon>Bacteria</taxon>
        <taxon>Bacillati</taxon>
        <taxon>Actinomycetota</taxon>
        <taxon>Actinomycetes</taxon>
        <taxon>Nakamurellales</taxon>
        <taxon>Nakamurellaceae</taxon>
        <taxon>Nakamurella</taxon>
    </lineage>
</organism>
<dbReference type="SUPFAM" id="SSF50129">
    <property type="entry name" value="GroES-like"/>
    <property type="match status" value="1"/>
</dbReference>
<reference evidence="9" key="1">
    <citation type="submission" date="2021-01" db="EMBL/GenBank/DDBJ databases">
        <title>KCTC 19127 draft genome.</title>
        <authorList>
            <person name="An D."/>
        </authorList>
    </citation>
    <scope>NUCLEOTIDE SEQUENCE</scope>
    <source>
        <strain evidence="9">KCTC 19127</strain>
    </source>
</reference>
<evidence type="ECO:0000259" key="7">
    <source>
        <dbReference type="Pfam" id="PF08240"/>
    </source>
</evidence>
<sequence length="343" mass="36192">MRAVVYTEPEKFSVTEVPDRPLAPGEVRMENVIVGVCGTDAHLHIGEFGPVYPLTPGHEIVGRITELGEGAQGFAIGDLVSVDNTIYCFACPPCKRGDFLWCHNGVALGVQAPGGFAEHTIAQATRCYPIGDLSLEAAALIEPTACVVHGLDRMDITPADDVLIIGAGPTSQILAQLVGHGGAGSVTVAAPNAAKLAVAKSHGANHTVLVDRNDFAASADELRAIAPEGFDIVIDGTGAISVLSELIPFVKSCGTLMVYGMAGEEETISIKPFELFRREITLRGSFAQSYEFARAIKLLQGGKVDPTGIITHSFGLDEYADALGSLRRPEVLKAVMYPNGPQD</sequence>
<evidence type="ECO:0000313" key="10">
    <source>
        <dbReference type="Proteomes" id="UP000663801"/>
    </source>
</evidence>
<dbReference type="InterPro" id="IPR013154">
    <property type="entry name" value="ADH-like_N"/>
</dbReference>
<keyword evidence="2 5" id="KW-0479">Metal-binding</keyword>
<comment type="similarity">
    <text evidence="5">Belongs to the zinc-containing alcohol dehydrogenase family.</text>
</comment>
<keyword evidence="10" id="KW-1185">Reference proteome</keyword>
<comment type="caution">
    <text evidence="9">The sequence shown here is derived from an EMBL/GenBank/DDBJ whole genome shotgun (WGS) entry which is preliminary data.</text>
</comment>
<dbReference type="AlphaFoldDB" id="A0A938YD63"/>
<dbReference type="PROSITE" id="PS00059">
    <property type="entry name" value="ADH_ZINC"/>
    <property type="match status" value="1"/>
</dbReference>
<dbReference type="PANTHER" id="PTHR43401">
    <property type="entry name" value="L-THREONINE 3-DEHYDROGENASE"/>
    <property type="match status" value="1"/>
</dbReference>
<evidence type="ECO:0000256" key="4">
    <source>
        <dbReference type="ARBA" id="ARBA00023002"/>
    </source>
</evidence>
<dbReference type="PANTHER" id="PTHR43401:SF2">
    <property type="entry name" value="L-THREONINE 3-DEHYDROGENASE"/>
    <property type="match status" value="1"/>
</dbReference>
<dbReference type="GO" id="GO:0016491">
    <property type="term" value="F:oxidoreductase activity"/>
    <property type="evidence" value="ECO:0007669"/>
    <property type="project" value="UniProtKB-KW"/>
</dbReference>
<evidence type="ECO:0000256" key="1">
    <source>
        <dbReference type="ARBA" id="ARBA00001947"/>
    </source>
</evidence>
<evidence type="ECO:0000256" key="3">
    <source>
        <dbReference type="ARBA" id="ARBA00022833"/>
    </source>
</evidence>
<dbReference type="SUPFAM" id="SSF51735">
    <property type="entry name" value="NAD(P)-binding Rossmann-fold domains"/>
    <property type="match status" value="1"/>
</dbReference>
<dbReference type="InterPro" id="IPR002328">
    <property type="entry name" value="ADH_Zn_CS"/>
</dbReference>
<feature type="domain" description="Alcohol dehydrogenase-like C-terminal" evidence="6">
    <location>
        <begin position="172"/>
        <end position="300"/>
    </location>
</feature>
<proteinExistence type="inferred from homology"/>